<reference evidence="2 3" key="2">
    <citation type="submission" date="2018-11" db="EMBL/GenBank/DDBJ databases">
        <authorList>
            <consortium name="Pathogen Informatics"/>
        </authorList>
    </citation>
    <scope>NUCLEOTIDE SEQUENCE [LARGE SCALE GENOMIC DNA]</scope>
</reference>
<evidence type="ECO:0000313" key="3">
    <source>
        <dbReference type="Proteomes" id="UP000271098"/>
    </source>
</evidence>
<dbReference type="AlphaFoldDB" id="A0A183DN74"/>
<sequence>MNGSRVLSLDSEPVLAAPRRNITSAKGDGSDFIAWVEAHGSPSEAAPATPLVGPPSTDDTDSVKSS</sequence>
<name>A0A183DN74_9BILA</name>
<feature type="region of interest" description="Disordered" evidence="1">
    <location>
        <begin position="38"/>
        <end position="66"/>
    </location>
</feature>
<evidence type="ECO:0000256" key="1">
    <source>
        <dbReference type="SAM" id="MobiDB-lite"/>
    </source>
</evidence>
<evidence type="ECO:0000313" key="4">
    <source>
        <dbReference type="WBParaSite" id="GPUH_0001017801-mRNA-1"/>
    </source>
</evidence>
<dbReference type="WBParaSite" id="GPUH_0001017801-mRNA-1">
    <property type="protein sequence ID" value="GPUH_0001017801-mRNA-1"/>
    <property type="gene ID" value="GPUH_0001017801"/>
</dbReference>
<dbReference type="EMBL" id="UYRT01077869">
    <property type="protein sequence ID" value="VDN17078.1"/>
    <property type="molecule type" value="Genomic_DNA"/>
</dbReference>
<evidence type="ECO:0000313" key="2">
    <source>
        <dbReference type="EMBL" id="VDN17078.1"/>
    </source>
</evidence>
<reference evidence="4" key="1">
    <citation type="submission" date="2016-06" db="UniProtKB">
        <authorList>
            <consortium name="WormBaseParasite"/>
        </authorList>
    </citation>
    <scope>IDENTIFICATION</scope>
</reference>
<proteinExistence type="predicted"/>
<accession>A0A183DN74</accession>
<keyword evidence="3" id="KW-1185">Reference proteome</keyword>
<gene>
    <name evidence="2" type="ORF">GPUH_LOCUS10165</name>
</gene>
<dbReference type="Proteomes" id="UP000271098">
    <property type="component" value="Unassembled WGS sequence"/>
</dbReference>
<protein>
    <submittedName>
        <fullName evidence="2 4">Uncharacterized protein</fullName>
    </submittedName>
</protein>
<organism evidence="4">
    <name type="scientific">Gongylonema pulchrum</name>
    <dbReference type="NCBI Taxonomy" id="637853"/>
    <lineage>
        <taxon>Eukaryota</taxon>
        <taxon>Metazoa</taxon>
        <taxon>Ecdysozoa</taxon>
        <taxon>Nematoda</taxon>
        <taxon>Chromadorea</taxon>
        <taxon>Rhabditida</taxon>
        <taxon>Spirurina</taxon>
        <taxon>Spiruromorpha</taxon>
        <taxon>Spiruroidea</taxon>
        <taxon>Gongylonematidae</taxon>
        <taxon>Gongylonema</taxon>
    </lineage>
</organism>